<evidence type="ECO:0000313" key="2">
    <source>
        <dbReference type="EMBL" id="KAH3883982.1"/>
    </source>
</evidence>
<gene>
    <name evidence="2" type="ORF">DPMN_007952</name>
</gene>
<keyword evidence="3" id="KW-1185">Reference proteome</keyword>
<dbReference type="AlphaFoldDB" id="A0A9D4RZ61"/>
<evidence type="ECO:0000313" key="3">
    <source>
        <dbReference type="Proteomes" id="UP000828390"/>
    </source>
</evidence>
<proteinExistence type="predicted"/>
<sequence>MGHAAFGVGLKIGAIAELGTTQQLVSGDVVHGLLAMLLLVAGRNGRVIGDCTKGADPLNQSDNKGDSSCTSNHPSAVSPMYCFRLESLDISL</sequence>
<accession>A0A9D4RZ61</accession>
<comment type="caution">
    <text evidence="2">The sequence shown here is derived from an EMBL/GenBank/DDBJ whole genome shotgun (WGS) entry which is preliminary data.</text>
</comment>
<evidence type="ECO:0000256" key="1">
    <source>
        <dbReference type="SAM" id="MobiDB-lite"/>
    </source>
</evidence>
<name>A0A9D4RZ61_DREPO</name>
<reference evidence="2" key="2">
    <citation type="submission" date="2020-11" db="EMBL/GenBank/DDBJ databases">
        <authorList>
            <person name="McCartney M.A."/>
            <person name="Auch B."/>
            <person name="Kono T."/>
            <person name="Mallez S."/>
            <person name="Becker A."/>
            <person name="Gohl D.M."/>
            <person name="Silverstein K.A.T."/>
            <person name="Koren S."/>
            <person name="Bechman K.B."/>
            <person name="Herman A."/>
            <person name="Abrahante J.E."/>
            <person name="Garbe J."/>
        </authorList>
    </citation>
    <scope>NUCLEOTIDE SEQUENCE</scope>
    <source>
        <strain evidence="2">Duluth1</strain>
        <tissue evidence="2">Whole animal</tissue>
    </source>
</reference>
<feature type="compositionally biased region" description="Polar residues" evidence="1">
    <location>
        <begin position="58"/>
        <end position="75"/>
    </location>
</feature>
<organism evidence="2 3">
    <name type="scientific">Dreissena polymorpha</name>
    <name type="common">Zebra mussel</name>
    <name type="synonym">Mytilus polymorpha</name>
    <dbReference type="NCBI Taxonomy" id="45954"/>
    <lineage>
        <taxon>Eukaryota</taxon>
        <taxon>Metazoa</taxon>
        <taxon>Spiralia</taxon>
        <taxon>Lophotrochozoa</taxon>
        <taxon>Mollusca</taxon>
        <taxon>Bivalvia</taxon>
        <taxon>Autobranchia</taxon>
        <taxon>Heteroconchia</taxon>
        <taxon>Euheterodonta</taxon>
        <taxon>Imparidentia</taxon>
        <taxon>Neoheterodontei</taxon>
        <taxon>Myida</taxon>
        <taxon>Dreissenoidea</taxon>
        <taxon>Dreissenidae</taxon>
        <taxon>Dreissena</taxon>
    </lineage>
</organism>
<dbReference type="EMBL" id="JAIWYP010000001">
    <property type="protein sequence ID" value="KAH3883982.1"/>
    <property type="molecule type" value="Genomic_DNA"/>
</dbReference>
<dbReference type="Proteomes" id="UP000828390">
    <property type="component" value="Unassembled WGS sequence"/>
</dbReference>
<protein>
    <submittedName>
        <fullName evidence="2">Uncharacterized protein</fullName>
    </submittedName>
</protein>
<feature type="region of interest" description="Disordered" evidence="1">
    <location>
        <begin position="55"/>
        <end position="76"/>
    </location>
</feature>
<reference evidence="2" key="1">
    <citation type="journal article" date="2019" name="bioRxiv">
        <title>The Genome of the Zebra Mussel, Dreissena polymorpha: A Resource for Invasive Species Research.</title>
        <authorList>
            <person name="McCartney M.A."/>
            <person name="Auch B."/>
            <person name="Kono T."/>
            <person name="Mallez S."/>
            <person name="Zhang Y."/>
            <person name="Obille A."/>
            <person name="Becker A."/>
            <person name="Abrahante J.E."/>
            <person name="Garbe J."/>
            <person name="Badalamenti J.P."/>
            <person name="Herman A."/>
            <person name="Mangelson H."/>
            <person name="Liachko I."/>
            <person name="Sullivan S."/>
            <person name="Sone E.D."/>
            <person name="Koren S."/>
            <person name="Silverstein K.A.T."/>
            <person name="Beckman K.B."/>
            <person name="Gohl D.M."/>
        </authorList>
    </citation>
    <scope>NUCLEOTIDE SEQUENCE</scope>
    <source>
        <strain evidence="2">Duluth1</strain>
        <tissue evidence="2">Whole animal</tissue>
    </source>
</reference>